<feature type="region of interest" description="Disordered" evidence="1">
    <location>
        <begin position="1"/>
        <end position="20"/>
    </location>
</feature>
<gene>
    <name evidence="3" type="ORF">CGC20_8180</name>
</gene>
<feature type="region of interest" description="Disordered" evidence="1">
    <location>
        <begin position="1476"/>
        <end position="1503"/>
    </location>
</feature>
<feature type="region of interest" description="Disordered" evidence="1">
    <location>
        <begin position="1438"/>
        <end position="1464"/>
    </location>
</feature>
<feature type="region of interest" description="Disordered" evidence="1">
    <location>
        <begin position="93"/>
        <end position="144"/>
    </location>
</feature>
<dbReference type="Gene3D" id="2.30.29.30">
    <property type="entry name" value="Pleckstrin-homology domain (PH domain)/Phosphotyrosine-binding domain (PTB)"/>
    <property type="match status" value="1"/>
</dbReference>
<dbReference type="VEuPathDB" id="TriTrypDB:LdCL_090011900"/>
<feature type="region of interest" description="Disordered" evidence="1">
    <location>
        <begin position="1012"/>
        <end position="1048"/>
    </location>
</feature>
<feature type="compositionally biased region" description="Basic residues" evidence="1">
    <location>
        <begin position="778"/>
        <end position="788"/>
    </location>
</feature>
<evidence type="ECO:0000256" key="1">
    <source>
        <dbReference type="SAM" id="MobiDB-lite"/>
    </source>
</evidence>
<feature type="region of interest" description="Disordered" evidence="1">
    <location>
        <begin position="1605"/>
        <end position="1629"/>
    </location>
</feature>
<feature type="compositionally biased region" description="Low complexity" evidence="1">
    <location>
        <begin position="1039"/>
        <end position="1048"/>
    </location>
</feature>
<dbReference type="VEuPathDB" id="TriTrypDB:LDHU3_09.0820"/>
<feature type="compositionally biased region" description="Basic and acidic residues" evidence="1">
    <location>
        <begin position="122"/>
        <end position="134"/>
    </location>
</feature>
<evidence type="ECO:0000313" key="4">
    <source>
        <dbReference type="Proteomes" id="UP000318821"/>
    </source>
</evidence>
<reference evidence="4" key="1">
    <citation type="submission" date="2019-02" db="EMBL/GenBank/DDBJ databases">
        <title>FDA dAtabase for Regulatory Grade micrObial Sequences (FDA-ARGOS): Supporting development and validation of Infectious Disease Dx tests.</title>
        <authorList>
            <person name="Duncan R."/>
            <person name="Fisher C."/>
            <person name="Tallon L."/>
            <person name="Sadzewicz L."/>
            <person name="Sengamalay N."/>
            <person name="Ott S."/>
            <person name="Godinez A."/>
            <person name="Nagaraj S."/>
            <person name="Vavikolanu K."/>
            <person name="Vyas G."/>
            <person name="Nadendla S."/>
            <person name="Aluvathingal J."/>
            <person name="Sichtig H."/>
        </authorList>
    </citation>
    <scope>NUCLEOTIDE SEQUENCE [LARGE SCALE GENOMIC DNA]</scope>
    <source>
        <strain evidence="4">FDAARGOS_360</strain>
    </source>
</reference>
<protein>
    <submittedName>
        <fullName evidence="3">PH domain family protein</fullName>
    </submittedName>
</protein>
<feature type="compositionally biased region" description="Low complexity" evidence="1">
    <location>
        <begin position="792"/>
        <end position="805"/>
    </location>
</feature>
<dbReference type="SUPFAM" id="SSF50729">
    <property type="entry name" value="PH domain-like"/>
    <property type="match status" value="1"/>
</dbReference>
<feature type="region of interest" description="Disordered" evidence="1">
    <location>
        <begin position="1276"/>
        <end position="1302"/>
    </location>
</feature>
<dbReference type="SMART" id="SM00233">
    <property type="entry name" value="PH"/>
    <property type="match status" value="1"/>
</dbReference>
<proteinExistence type="predicted"/>
<comment type="caution">
    <text evidence="3">The sequence shown here is derived from an EMBL/GenBank/DDBJ whole genome shotgun (WGS) entry which is preliminary data.</text>
</comment>
<feature type="domain" description="PH" evidence="2">
    <location>
        <begin position="1171"/>
        <end position="1270"/>
    </location>
</feature>
<feature type="region of interest" description="Disordered" evidence="1">
    <location>
        <begin position="427"/>
        <end position="464"/>
    </location>
</feature>
<dbReference type="InterPro" id="IPR001849">
    <property type="entry name" value="PH_domain"/>
</dbReference>
<dbReference type="PROSITE" id="PS50003">
    <property type="entry name" value="PH_DOMAIN"/>
    <property type="match status" value="1"/>
</dbReference>
<dbReference type="InterPro" id="IPR011993">
    <property type="entry name" value="PH-like_dom_sf"/>
</dbReference>
<evidence type="ECO:0000313" key="3">
    <source>
        <dbReference type="EMBL" id="TPP42871.1"/>
    </source>
</evidence>
<feature type="compositionally biased region" description="Polar residues" evidence="1">
    <location>
        <begin position="1282"/>
        <end position="1292"/>
    </location>
</feature>
<evidence type="ECO:0000259" key="2">
    <source>
        <dbReference type="PROSITE" id="PS50003"/>
    </source>
</evidence>
<feature type="compositionally biased region" description="Low complexity" evidence="1">
    <location>
        <begin position="756"/>
        <end position="775"/>
    </location>
</feature>
<feature type="region of interest" description="Disordered" evidence="1">
    <location>
        <begin position="756"/>
        <end position="805"/>
    </location>
</feature>
<dbReference type="VEuPathDB" id="TriTrypDB:LdBPK_090680.1"/>
<sequence>MPQPSFSRVPVGLDGSPSSASVAVSGAAAANAASSTTRSPTTTTAGTFVSPSVLLLRRSINDPYYFASRAQFSHRHHHHLINRDTAVGLGVAASTRSPMQRSKHRASPGGGGTVSHVTPMFTDDKKRDDSDRYSRAKPRPIPNSLRTGSDAIAVAAAVDTFYTTPFLQLALREAAEREVAARLRLSVQKMSSKLHTVRVEGLKEATAQLLQWTTQASIDAAAAAPTGQSNLVLPPYDAVRVEVLGGSSPAVAHGHYPHHQRPPSSELPQRRDNEAAAARCANALRSPSWDVVQHALEGVDYTSSIFNTILVPRLEVRNAMSTGAPISVQLPSDVALQWTTLPTTSRSAAGAASGAASQGTPPPENKLLRAATAVTYEEQELALRYIQGTCLILYHQRRCCAEGCLLYYATEVFQCMRSHIDALFTSQRREREEREGEEQTCQRGKRGLSTNHGSVTGARTPGTSSATTAAAFTAALRESGRSQVSVDPSLVRVVVALVDAVEASCHYNPSSLRRFVQTGGVTAMLNLAYCPFMPTPIRAAVLNTISVLLQQVTPLRRYVAAASKAQGTSSPRGRGGVVEPNPDPLLQRMLENAVHDNPLGRDGQQIPYSTDFGSASKFDSAVRDWFFANGLGNVIASVAQLQDLRNTFQPASFITSAADAAVACLRVLHRLLQDEEVTLAQLSYLIENVHDPLAHVCLPPSQRPMVVAIPQLSSPSASVLNRYSSPAKHAHPSVPSTMAAAAANEVKARRLPPQPAVVETAAPAPKEATPPKTAKSTGRMRKTSRKASRTGAVSTKASSSSSASRAEARVPLTFSQYWAIFANLPTLYTVHLTLVQQLDKVLLRLTQIVDELHPATQDTASSEVLHSSAAIPVPDAALNTRKHASALRNPSASPAAGARSVYNEIGIMVCEFFGSELMKHFMAEHMMYTVKYTQQAAPQLLRLSRLWRWCAESSGSSGVSAASLTHLSEMDQKTILQNDLFLDFLWRSFGPSGMPDDDRVCIPASPELQQRTAAGGQGQALPPARALAGGSGGARRSRPTAAASSPAARLPPIPAMWEGFRTLLVLLATPLSILRRYSHVARCLVESGALLPNYRKRLQSCFVDVAALRISEETNLVVEELCLHDVRGIMALMDIPGASTNSGGSGGEPSNSGAVAALCSAGAPANHSSRVLIHYGRLLKRFGRGRHERLIFLFSDWMCYAEESSNGRFRVRGTMPLSGLRVVEARDDPSLGTVNCFELVLPSLSKRITLYAASPEQRDQWVDAIRYTVRRFEAQRQRQAATNGSARSSDMNTAAGDGGMPSVMRPTAPMLMSNSRLSRQRHNDIKWQAYGNLQRRTTEMAPQASHMISGAARFPLPAVAGGPVGGSSSFPVCHSPPPANIPSGGPSPNNSAVRHRSGSTHRHLDYNIAPWSARASVHRRIRSQELIAVHQQQLAVSSSHIATPTQADGAPPGGGGATVESNSNLNPMVVPALDTGNMDSASPVRAGDRNAPPQKQHSRQILSPIASTAAVAASTERRSSSSFHSFTIDIMVSSNRGSGGSGVSTPLRRPVSERFEAVKISSRGGNPPHQPLQETFALPEKAARHPGGKRVASVISVAKVPPTSVTVAEENNSRDSRPATAGDQSASGTGSVMSAAALLEQSVNGGAEEDDSMTATAVVTAFRSPGVIYHRLMTPTSPLVMESRPAAVPRESSDVPSPFRPIMDSSMDFDANVRKPMVAAEPLRKTVKPCHLDPTAKVSHGGDSDDGPVQP</sequence>
<dbReference type="EMBL" id="RHLD01000053">
    <property type="protein sequence ID" value="TPP42871.1"/>
    <property type="molecule type" value="Genomic_DNA"/>
</dbReference>
<feature type="region of interest" description="Disordered" evidence="1">
    <location>
        <begin position="1725"/>
        <end position="1751"/>
    </location>
</feature>
<dbReference type="Pfam" id="PF00169">
    <property type="entry name" value="PH"/>
    <property type="match status" value="1"/>
</dbReference>
<dbReference type="Proteomes" id="UP000318821">
    <property type="component" value="Unassembled WGS sequence"/>
</dbReference>
<feature type="region of interest" description="Disordered" evidence="1">
    <location>
        <begin position="249"/>
        <end position="276"/>
    </location>
</feature>
<accession>A0A504X1E9</accession>
<name>A0A504X1E9_LEIDO</name>
<feature type="compositionally biased region" description="Low complexity" evidence="1">
    <location>
        <begin position="1012"/>
        <end position="1028"/>
    </location>
</feature>
<organism evidence="3 4">
    <name type="scientific">Leishmania donovani</name>
    <dbReference type="NCBI Taxonomy" id="5661"/>
    <lineage>
        <taxon>Eukaryota</taxon>
        <taxon>Discoba</taxon>
        <taxon>Euglenozoa</taxon>
        <taxon>Kinetoplastea</taxon>
        <taxon>Metakinetoplastina</taxon>
        <taxon>Trypanosomatida</taxon>
        <taxon>Trypanosomatidae</taxon>
        <taxon>Leishmaniinae</taxon>
        <taxon>Leishmania</taxon>
    </lineage>
</organism>